<name>A0A9X5B791_9GAMM</name>
<dbReference type="PANTHER" id="PTHR30388">
    <property type="entry name" value="ALDEHYDE OXIDOREDUCTASE MOLYBDENUM COFACTOR ASSEMBLY PROTEIN"/>
    <property type="match status" value="1"/>
</dbReference>
<dbReference type="Proteomes" id="UP000460751">
    <property type="component" value="Unassembled WGS sequence"/>
</dbReference>
<dbReference type="Pfam" id="PF02625">
    <property type="entry name" value="XdhC_CoxI"/>
    <property type="match status" value="1"/>
</dbReference>
<dbReference type="InterPro" id="IPR052698">
    <property type="entry name" value="MoCofactor_Util/Proc"/>
</dbReference>
<sequence>MNVMSWHQAITQCMHAGHAYVIATVVNTQGSTPRDGGSKMVITADQTYDTIGGGRFELLVTQRARELLAAGQGCQRLEPFPLGAQAAQCCGGNLTVMLECIPCRDWQVAVFGAGHVGQALLGILAGLPCQVTVVDSRPELAPESMPPNARMAIDDNPVSALDTLPDNTWVIVLTHDHGLDFSLCCRLLTDYRWSFTGLIGSRTKAERFRARLSREGFSGEAIRRIQCPIGLEGVEGKYPMEVAVSIAAQLQSLYYQRHERPTGVSTTWREIKSVLNGEQME</sequence>
<dbReference type="InterPro" id="IPR003777">
    <property type="entry name" value="XdhC_CoxI"/>
</dbReference>
<dbReference type="Gene3D" id="3.40.50.720">
    <property type="entry name" value="NAD(P)-binding Rossmann-like Domain"/>
    <property type="match status" value="1"/>
</dbReference>
<keyword evidence="4" id="KW-1185">Reference proteome</keyword>
<dbReference type="SUPFAM" id="SSF51735">
    <property type="entry name" value="NAD(P)-binding Rossmann-fold domains"/>
    <property type="match status" value="1"/>
</dbReference>
<feature type="domain" description="XdhC- CoxI" evidence="1">
    <location>
        <begin position="14"/>
        <end position="72"/>
    </location>
</feature>
<dbReference type="InterPro" id="IPR027051">
    <property type="entry name" value="XdhC_Rossmann_dom"/>
</dbReference>
<evidence type="ECO:0000259" key="1">
    <source>
        <dbReference type="Pfam" id="PF02625"/>
    </source>
</evidence>
<dbReference type="OrthoDB" id="61481at2"/>
<reference evidence="3 4" key="1">
    <citation type="submission" date="2019-11" db="EMBL/GenBank/DDBJ databases">
        <title>Genome sequences of 17 halophilic strains isolated from different environments.</title>
        <authorList>
            <person name="Furrow R.E."/>
        </authorList>
    </citation>
    <scope>NUCLEOTIDE SEQUENCE [LARGE SCALE GENOMIC DNA]</scope>
    <source>
        <strain evidence="3 4">22507_15_FS</strain>
    </source>
</reference>
<dbReference type="EMBL" id="WMEX01000008">
    <property type="protein sequence ID" value="MYL27912.1"/>
    <property type="molecule type" value="Genomic_DNA"/>
</dbReference>
<evidence type="ECO:0000259" key="2">
    <source>
        <dbReference type="Pfam" id="PF13478"/>
    </source>
</evidence>
<proteinExistence type="predicted"/>
<dbReference type="PANTHER" id="PTHR30388:SF6">
    <property type="entry name" value="XANTHINE DEHYDROGENASE SUBUNIT A-RELATED"/>
    <property type="match status" value="1"/>
</dbReference>
<comment type="caution">
    <text evidence="3">The sequence shown here is derived from an EMBL/GenBank/DDBJ whole genome shotgun (WGS) entry which is preliminary data.</text>
</comment>
<protein>
    <submittedName>
        <fullName evidence="3">Xanthine dehydrogenase accessory protein XdhC</fullName>
    </submittedName>
</protein>
<dbReference type="AlphaFoldDB" id="A0A9X5B791"/>
<dbReference type="NCBIfam" id="TIGR02964">
    <property type="entry name" value="xanthine_xdhC"/>
    <property type="match status" value="1"/>
</dbReference>
<dbReference type="InterPro" id="IPR036291">
    <property type="entry name" value="NAD(P)-bd_dom_sf"/>
</dbReference>
<dbReference type="Pfam" id="PF13478">
    <property type="entry name" value="XdhC_C"/>
    <property type="match status" value="1"/>
</dbReference>
<dbReference type="InterPro" id="IPR014308">
    <property type="entry name" value="Xanthine_DH_XdhC"/>
</dbReference>
<accession>A0A9X5B791</accession>
<evidence type="ECO:0000313" key="4">
    <source>
        <dbReference type="Proteomes" id="UP000460751"/>
    </source>
</evidence>
<evidence type="ECO:0000313" key="3">
    <source>
        <dbReference type="EMBL" id="MYL27912.1"/>
    </source>
</evidence>
<organism evidence="3 4">
    <name type="scientific">Vreelandella halophila</name>
    <dbReference type="NCBI Taxonomy" id="86177"/>
    <lineage>
        <taxon>Bacteria</taxon>
        <taxon>Pseudomonadati</taxon>
        <taxon>Pseudomonadota</taxon>
        <taxon>Gammaproteobacteria</taxon>
        <taxon>Oceanospirillales</taxon>
        <taxon>Halomonadaceae</taxon>
        <taxon>Vreelandella</taxon>
    </lineage>
</organism>
<feature type="domain" description="XdhC Rossmann" evidence="2">
    <location>
        <begin position="108"/>
        <end position="250"/>
    </location>
</feature>
<gene>
    <name evidence="3" type="primary">xdhC</name>
    <name evidence="3" type="ORF">GLW01_14050</name>
</gene>